<name>C6L982_9FIRM</name>
<organism evidence="2 3">
    <name type="scientific">Marvinbryantia formatexigens DSM 14469</name>
    <dbReference type="NCBI Taxonomy" id="478749"/>
    <lineage>
        <taxon>Bacteria</taxon>
        <taxon>Bacillati</taxon>
        <taxon>Bacillota</taxon>
        <taxon>Clostridia</taxon>
        <taxon>Lachnospirales</taxon>
        <taxon>Lachnospiraceae</taxon>
        <taxon>Marvinbryantia</taxon>
    </lineage>
</organism>
<comment type="caution">
    <text evidence="2">The sequence shown here is derived from an EMBL/GenBank/DDBJ whole genome shotgun (WGS) entry which is preliminary data.</text>
</comment>
<sequence length="116" mass="13257">MPALSKFTALSRCISALFSAEIKQRSAFEIKPLYGHVYDMCQNMAKIMGLFSKELQELDRNTVQYMIDEMQAHSAASDAKRETTMPSFKKTPPDRQKQSGGVCAYKSMRRFYTRGQ</sequence>
<feature type="region of interest" description="Disordered" evidence="1">
    <location>
        <begin position="74"/>
        <end position="100"/>
    </location>
</feature>
<reference evidence="2" key="1">
    <citation type="submission" date="2009-07" db="EMBL/GenBank/DDBJ databases">
        <authorList>
            <person name="Weinstock G."/>
            <person name="Sodergren E."/>
            <person name="Clifton S."/>
            <person name="Fulton L."/>
            <person name="Fulton B."/>
            <person name="Courtney L."/>
            <person name="Fronick C."/>
            <person name="Harrison M."/>
            <person name="Strong C."/>
            <person name="Farmer C."/>
            <person name="Delahaunty K."/>
            <person name="Markovic C."/>
            <person name="Hall O."/>
            <person name="Minx P."/>
            <person name="Tomlinson C."/>
            <person name="Mitreva M."/>
            <person name="Nelson J."/>
            <person name="Hou S."/>
            <person name="Wollam A."/>
            <person name="Pepin K.H."/>
            <person name="Johnson M."/>
            <person name="Bhonagiri V."/>
            <person name="Nash W.E."/>
            <person name="Warren W."/>
            <person name="Chinwalla A."/>
            <person name="Mardis E.R."/>
            <person name="Wilson R.K."/>
        </authorList>
    </citation>
    <scope>NUCLEOTIDE SEQUENCE [LARGE SCALE GENOMIC DNA]</scope>
    <source>
        <strain evidence="2">DSM 14469</strain>
    </source>
</reference>
<keyword evidence="3" id="KW-1185">Reference proteome</keyword>
<dbReference type="AlphaFoldDB" id="C6L982"/>
<evidence type="ECO:0000313" key="3">
    <source>
        <dbReference type="Proteomes" id="UP000005561"/>
    </source>
</evidence>
<dbReference type="Proteomes" id="UP000005561">
    <property type="component" value="Unassembled WGS sequence"/>
</dbReference>
<gene>
    <name evidence="2" type="ORF">BRYFOR_05172</name>
</gene>
<accession>C6L982</accession>
<dbReference type="EMBL" id="ACCL02000001">
    <property type="protein sequence ID" value="EET62821.1"/>
    <property type="molecule type" value="Genomic_DNA"/>
</dbReference>
<protein>
    <submittedName>
        <fullName evidence="2">Uncharacterized protein</fullName>
    </submittedName>
</protein>
<evidence type="ECO:0000256" key="1">
    <source>
        <dbReference type="SAM" id="MobiDB-lite"/>
    </source>
</evidence>
<evidence type="ECO:0000313" key="2">
    <source>
        <dbReference type="EMBL" id="EET62821.1"/>
    </source>
</evidence>
<proteinExistence type="predicted"/>